<dbReference type="GO" id="GO:0008270">
    <property type="term" value="F:zinc ion binding"/>
    <property type="evidence" value="ECO:0007669"/>
    <property type="project" value="UniProtKB-KW"/>
</dbReference>
<keyword evidence="7" id="KW-0804">Transcription</keyword>
<keyword evidence="2" id="KW-0479">Metal-binding</keyword>
<keyword evidence="8" id="KW-0539">Nucleus</keyword>
<organism evidence="12 13">
    <name type="scientific">Acrasis kona</name>
    <dbReference type="NCBI Taxonomy" id="1008807"/>
    <lineage>
        <taxon>Eukaryota</taxon>
        <taxon>Discoba</taxon>
        <taxon>Heterolobosea</taxon>
        <taxon>Tetramitia</taxon>
        <taxon>Eutetramitia</taxon>
        <taxon>Acrasidae</taxon>
        <taxon>Acrasis</taxon>
    </lineage>
</organism>
<feature type="region of interest" description="Disordered" evidence="10">
    <location>
        <begin position="107"/>
        <end position="235"/>
    </location>
</feature>
<dbReference type="SMART" id="SM00249">
    <property type="entry name" value="PHD"/>
    <property type="match status" value="2"/>
</dbReference>
<evidence type="ECO:0000256" key="4">
    <source>
        <dbReference type="ARBA" id="ARBA00022771"/>
    </source>
</evidence>
<accession>A0AAW2YP65</accession>
<dbReference type="InterPro" id="IPR019787">
    <property type="entry name" value="Znf_PHD-finger"/>
</dbReference>
<evidence type="ECO:0000256" key="6">
    <source>
        <dbReference type="ARBA" id="ARBA00023015"/>
    </source>
</evidence>
<evidence type="ECO:0000313" key="13">
    <source>
        <dbReference type="Proteomes" id="UP001431209"/>
    </source>
</evidence>
<feature type="domain" description="PHD-type" evidence="11">
    <location>
        <begin position="290"/>
        <end position="340"/>
    </location>
</feature>
<feature type="compositionally biased region" description="Pro residues" evidence="10">
    <location>
        <begin position="144"/>
        <end position="164"/>
    </location>
</feature>
<evidence type="ECO:0000256" key="3">
    <source>
        <dbReference type="ARBA" id="ARBA00022737"/>
    </source>
</evidence>
<dbReference type="Proteomes" id="UP001431209">
    <property type="component" value="Unassembled WGS sequence"/>
</dbReference>
<proteinExistence type="predicted"/>
<keyword evidence="5" id="KW-0862">Zinc</keyword>
<evidence type="ECO:0000256" key="9">
    <source>
        <dbReference type="PROSITE-ProRule" id="PRU00146"/>
    </source>
</evidence>
<comment type="caution">
    <text evidence="12">The sequence shown here is derived from an EMBL/GenBank/DDBJ whole genome shotgun (WGS) entry which is preliminary data.</text>
</comment>
<feature type="non-terminal residue" evidence="12">
    <location>
        <position position="407"/>
    </location>
</feature>
<dbReference type="GO" id="GO:0005634">
    <property type="term" value="C:nucleus"/>
    <property type="evidence" value="ECO:0007669"/>
    <property type="project" value="UniProtKB-SubCell"/>
</dbReference>
<dbReference type="Pfam" id="PF00628">
    <property type="entry name" value="PHD"/>
    <property type="match status" value="1"/>
</dbReference>
<dbReference type="PROSITE" id="PS50016">
    <property type="entry name" value="ZF_PHD_2"/>
    <property type="match status" value="2"/>
</dbReference>
<dbReference type="Gene3D" id="3.30.40.10">
    <property type="entry name" value="Zinc/RING finger domain, C3HC4 (zinc finger)"/>
    <property type="match status" value="2"/>
</dbReference>
<evidence type="ECO:0000259" key="11">
    <source>
        <dbReference type="PROSITE" id="PS50016"/>
    </source>
</evidence>
<dbReference type="EMBL" id="JAOPGA020000506">
    <property type="protein sequence ID" value="KAL0479163.1"/>
    <property type="molecule type" value="Genomic_DNA"/>
</dbReference>
<keyword evidence="4 9" id="KW-0863">Zinc-finger</keyword>
<evidence type="ECO:0000256" key="7">
    <source>
        <dbReference type="ARBA" id="ARBA00023163"/>
    </source>
</evidence>
<dbReference type="InterPro" id="IPR001965">
    <property type="entry name" value="Znf_PHD"/>
</dbReference>
<dbReference type="PANTHER" id="PTHR45888:SF4">
    <property type="entry name" value="PHD FINGER PROTEIN 10"/>
    <property type="match status" value="1"/>
</dbReference>
<evidence type="ECO:0000313" key="12">
    <source>
        <dbReference type="EMBL" id="KAL0479163.1"/>
    </source>
</evidence>
<reference evidence="12 13" key="1">
    <citation type="submission" date="2024-03" db="EMBL/GenBank/DDBJ databases">
        <title>The Acrasis kona genome and developmental transcriptomes reveal deep origins of eukaryotic multicellular pathways.</title>
        <authorList>
            <person name="Sheikh S."/>
            <person name="Fu C.-J."/>
            <person name="Brown M.W."/>
            <person name="Baldauf S.L."/>
        </authorList>
    </citation>
    <scope>NUCLEOTIDE SEQUENCE [LARGE SCALE GENOMIC DNA]</scope>
    <source>
        <strain evidence="12 13">ATCC MYA-3509</strain>
    </source>
</reference>
<sequence length="407" mass="46360">MSLAPFHLNCPFTNTEICRCDRYLQSKKEAHQKADAARRIYQLYVKSNPDYEKEFGLCSGSSIGPSITYRIKVDGKTAGIKDPNVMMYQGPPLPAPQQRNISIPQNNNIAQVPHPHQQNNPSINQPWQRFPNPTNRTAPTTQVQPPPTPQTPISRPPLPQPTQPRTPFNNSNIKIISSSGANISTPAPPPSLDVHTSSGDGVVRTLNKKRNRMHASSPTTSSEPKKRGRPRKRRVCERCDEGEQTAQEYGKDRNILQCVNCKTCIHTFCHDPNLDHVPADYRKVWRCEDCKICEICAESGDEEQILICEVCDRGFHTYCLQPALEQIPKGSWMCQDCKQPRQQTRYVQAPPPQINYNNAFMNQYAQMQQMQQLYGQQLNMTPTPTQHMLMNPFELQLEDQDEARRIK</sequence>
<keyword evidence="13" id="KW-1185">Reference proteome</keyword>
<feature type="compositionally biased region" description="Basic residues" evidence="10">
    <location>
        <begin position="226"/>
        <end position="235"/>
    </location>
</feature>
<feature type="domain" description="PHD-type" evidence="11">
    <location>
        <begin position="233"/>
        <end position="293"/>
    </location>
</feature>
<protein>
    <recommendedName>
        <fullName evidence="11">PHD-type domain-containing protein</fullName>
    </recommendedName>
</protein>
<keyword evidence="3" id="KW-0677">Repeat</keyword>
<evidence type="ECO:0000256" key="2">
    <source>
        <dbReference type="ARBA" id="ARBA00022723"/>
    </source>
</evidence>
<gene>
    <name evidence="12" type="ORF">AKO1_008021</name>
</gene>
<evidence type="ECO:0000256" key="1">
    <source>
        <dbReference type="ARBA" id="ARBA00004123"/>
    </source>
</evidence>
<dbReference type="SUPFAM" id="SSF57903">
    <property type="entry name" value="FYVE/PHD zinc finger"/>
    <property type="match status" value="2"/>
</dbReference>
<evidence type="ECO:0000256" key="10">
    <source>
        <dbReference type="SAM" id="MobiDB-lite"/>
    </source>
</evidence>
<name>A0AAW2YP65_9EUKA</name>
<dbReference type="PANTHER" id="PTHR45888">
    <property type="entry name" value="HL01030P-RELATED"/>
    <property type="match status" value="1"/>
</dbReference>
<feature type="compositionally biased region" description="Polar residues" evidence="10">
    <location>
        <begin position="107"/>
        <end position="135"/>
    </location>
</feature>
<comment type="subcellular location">
    <subcellularLocation>
        <location evidence="1">Nucleus</location>
    </subcellularLocation>
</comment>
<evidence type="ECO:0000256" key="5">
    <source>
        <dbReference type="ARBA" id="ARBA00022833"/>
    </source>
</evidence>
<dbReference type="InterPro" id="IPR013083">
    <property type="entry name" value="Znf_RING/FYVE/PHD"/>
</dbReference>
<dbReference type="InterPro" id="IPR011011">
    <property type="entry name" value="Znf_FYVE_PHD"/>
</dbReference>
<keyword evidence="6" id="KW-0805">Transcription regulation</keyword>
<evidence type="ECO:0000256" key="8">
    <source>
        <dbReference type="ARBA" id="ARBA00023242"/>
    </source>
</evidence>
<feature type="compositionally biased region" description="Low complexity" evidence="10">
    <location>
        <begin position="165"/>
        <end position="184"/>
    </location>
</feature>
<dbReference type="AlphaFoldDB" id="A0AAW2YP65"/>